<dbReference type="OrthoDB" id="441771at2759"/>
<evidence type="ECO:0000256" key="1">
    <source>
        <dbReference type="ARBA" id="ARBA00004604"/>
    </source>
</evidence>
<accession>A0A5A7Q6L8</accession>
<dbReference type="Proteomes" id="UP000325081">
    <property type="component" value="Unassembled WGS sequence"/>
</dbReference>
<dbReference type="AlphaFoldDB" id="A0A5A7Q6L8"/>
<sequence length="965" mass="111344">MAKKSSSDSSKKKKSKNKIKSKLSVLNSEAKKNKAPKENPFESIWSRRKFNILGKKRKDEERRRIGLSRSLAIQKVLLSLLCSFELVRQKTLLKEYEQSAKSSVFVDKRIGEQNEGLGEFDKAILRSQRERQLTLKKKSKYNLSDGEEDDFEIPDGGYFPERDDFEDDVPLDEDDAGQSIGYPKKLNLDTREAEDGPGSRTIEENADRPKSKKEVMEDIITKSKFFKAQKAKDKEENEQFIEQLDKDFASLVQSEALLSLTEPNKMKALKALVNNVSIDNAKKEEMDNVQKKVSFQQEKPDHYDKLVGEMALDMRARPSDRSKTPEELAQEEKERLEKLEEERQKRMAVGHDSSNEDADTSEDDDDDESAKESTHISGDDLGDSFSHDAKLKTKAIWIDDILRKENDNNIESEGATTSGESENEEDDDDDEEEEEEEEDDDDDDHDEDEKPQSLKDWEQSDDENIEANLYDEDEDEDEDGDGGEGGEIMKKKEKKISESRVKQKDSENSYNGKTNAKEEPLKKVELPYTIEAPKSFDEFSALVENCSNDQILEAIRRIRTFNAISIAAENRKKIQVFYGVLLQYFAVLANKKPLNFELLNMLTKPLMEMSAEIPYFAAICARQRLLRTRTQFCEDIKNTGESCWPSLKTLFLLRLWSMIFPCSDFRHAVMTPAILLMSEYLIRCPIISGRDIAIGSFLCSMVLSVCSQSQKFCPEAITFIQTMLMASVNNKQRYKTSQLYHLMELKTLRPLLHMEGRVEEINSLDFLAIMDLPDDSPYFTSDDFRASILFAIIGNLKGFVKIFEGFKSFPEIFLPISEILNGLSEEDLLPDQLKAEIKDITQLIEKKSEEHHLLRQPLRIRKQKVIKTAIPKFEDNFVKGRDYDPDRDRAERKKLKRKLKQEAKGAMRELRKDNYFLLEVKERDKARMEEEKAEKLGKFRSFLQEQEHAFKSGQLGKGKGRKRRR</sequence>
<dbReference type="GO" id="GO:0032040">
    <property type="term" value="C:small-subunit processome"/>
    <property type="evidence" value="ECO:0007669"/>
    <property type="project" value="InterPro"/>
</dbReference>
<feature type="compositionally biased region" description="Low complexity" evidence="7">
    <location>
        <begin position="411"/>
        <end position="420"/>
    </location>
</feature>
<reference evidence="9" key="1">
    <citation type="journal article" date="2019" name="Curr. Biol.">
        <title>Genome Sequence of Striga asiatica Provides Insight into the Evolution of Plant Parasitism.</title>
        <authorList>
            <person name="Yoshida S."/>
            <person name="Kim S."/>
            <person name="Wafula E.K."/>
            <person name="Tanskanen J."/>
            <person name="Kim Y.M."/>
            <person name="Honaas L."/>
            <person name="Yang Z."/>
            <person name="Spallek T."/>
            <person name="Conn C.E."/>
            <person name="Ichihashi Y."/>
            <person name="Cheong K."/>
            <person name="Cui S."/>
            <person name="Der J.P."/>
            <person name="Gundlach H."/>
            <person name="Jiao Y."/>
            <person name="Hori C."/>
            <person name="Ishida J.K."/>
            <person name="Kasahara H."/>
            <person name="Kiba T."/>
            <person name="Kim M.S."/>
            <person name="Koo N."/>
            <person name="Laohavisit A."/>
            <person name="Lee Y.H."/>
            <person name="Lumba S."/>
            <person name="McCourt P."/>
            <person name="Mortimer J.C."/>
            <person name="Mutuku J.M."/>
            <person name="Nomura T."/>
            <person name="Sasaki-Sekimoto Y."/>
            <person name="Seto Y."/>
            <person name="Wang Y."/>
            <person name="Wakatake T."/>
            <person name="Sakakibara H."/>
            <person name="Demura T."/>
            <person name="Yamaguchi S."/>
            <person name="Yoneyama K."/>
            <person name="Manabe R.I."/>
            <person name="Nelson D.C."/>
            <person name="Schulman A.H."/>
            <person name="Timko M.P."/>
            <person name="dePamphilis C.W."/>
            <person name="Choi D."/>
            <person name="Shirasu K."/>
        </authorList>
    </citation>
    <scope>NUCLEOTIDE SEQUENCE [LARGE SCALE GENOMIC DNA]</scope>
    <source>
        <strain evidence="9">cv. UVA1</strain>
    </source>
</reference>
<feature type="region of interest" description="Disordered" evidence="7">
    <location>
        <begin position="283"/>
        <end position="518"/>
    </location>
</feature>
<feature type="region of interest" description="Disordered" evidence="7">
    <location>
        <begin position="1"/>
        <end position="40"/>
    </location>
</feature>
<dbReference type="Pfam" id="PF04147">
    <property type="entry name" value="Nop14"/>
    <property type="match status" value="1"/>
</dbReference>
<comment type="similarity">
    <text evidence="2">Belongs to the NOP14 family.</text>
</comment>
<keyword evidence="9" id="KW-1185">Reference proteome</keyword>
<feature type="compositionally biased region" description="Acidic residues" evidence="7">
    <location>
        <begin position="163"/>
        <end position="176"/>
    </location>
</feature>
<feature type="compositionally biased region" description="Acidic residues" evidence="7">
    <location>
        <begin position="355"/>
        <end position="369"/>
    </location>
</feature>
<comment type="function">
    <text evidence="6">Involved in nucleolar processing of pre-18S ribosomal RNA. Has a role in the nuclear export of 40S pre-ribosomal subunit to the cytoplasm.</text>
</comment>
<evidence type="ECO:0000313" key="9">
    <source>
        <dbReference type="Proteomes" id="UP000325081"/>
    </source>
</evidence>
<keyword evidence="4" id="KW-0698">rRNA processing</keyword>
<organism evidence="8 9">
    <name type="scientific">Striga asiatica</name>
    <name type="common">Asiatic witchweed</name>
    <name type="synonym">Buchnera asiatica</name>
    <dbReference type="NCBI Taxonomy" id="4170"/>
    <lineage>
        <taxon>Eukaryota</taxon>
        <taxon>Viridiplantae</taxon>
        <taxon>Streptophyta</taxon>
        <taxon>Embryophyta</taxon>
        <taxon>Tracheophyta</taxon>
        <taxon>Spermatophyta</taxon>
        <taxon>Magnoliopsida</taxon>
        <taxon>eudicotyledons</taxon>
        <taxon>Gunneridae</taxon>
        <taxon>Pentapetalae</taxon>
        <taxon>asterids</taxon>
        <taxon>lamiids</taxon>
        <taxon>Lamiales</taxon>
        <taxon>Orobanchaceae</taxon>
        <taxon>Buchnereae</taxon>
        <taxon>Striga</taxon>
    </lineage>
</organism>
<name>A0A5A7Q6L8_STRAF</name>
<evidence type="ECO:0008006" key="10">
    <source>
        <dbReference type="Google" id="ProtNLM"/>
    </source>
</evidence>
<feature type="compositionally biased region" description="Basic and acidic residues" evidence="7">
    <location>
        <begin position="1"/>
        <end position="10"/>
    </location>
</feature>
<evidence type="ECO:0000256" key="7">
    <source>
        <dbReference type="SAM" id="MobiDB-lite"/>
    </source>
</evidence>
<feature type="region of interest" description="Disordered" evidence="7">
    <location>
        <begin position="144"/>
        <end position="214"/>
    </location>
</feature>
<evidence type="ECO:0000256" key="5">
    <source>
        <dbReference type="ARBA" id="ARBA00023242"/>
    </source>
</evidence>
<gene>
    <name evidence="8" type="ORF">STAS_17260</name>
</gene>
<evidence type="ECO:0000256" key="3">
    <source>
        <dbReference type="ARBA" id="ARBA00022517"/>
    </source>
</evidence>
<dbReference type="GO" id="GO:0030490">
    <property type="term" value="P:maturation of SSU-rRNA"/>
    <property type="evidence" value="ECO:0007669"/>
    <property type="project" value="TreeGrafter"/>
</dbReference>
<dbReference type="PANTHER" id="PTHR23183">
    <property type="entry name" value="NOP14"/>
    <property type="match status" value="1"/>
</dbReference>
<feature type="compositionally biased region" description="Basic and acidic residues" evidence="7">
    <location>
        <begin position="298"/>
        <end position="345"/>
    </location>
</feature>
<feature type="compositionally biased region" description="Acidic residues" evidence="7">
    <location>
        <begin position="459"/>
        <end position="484"/>
    </location>
</feature>
<proteinExistence type="inferred from homology"/>
<comment type="subcellular location">
    <subcellularLocation>
        <location evidence="1">Nucleus</location>
        <location evidence="1">Nucleolus</location>
    </subcellularLocation>
</comment>
<feature type="compositionally biased region" description="Acidic residues" evidence="7">
    <location>
        <begin position="421"/>
        <end position="447"/>
    </location>
</feature>
<evidence type="ECO:0000313" key="8">
    <source>
        <dbReference type="EMBL" id="GER40586.1"/>
    </source>
</evidence>
<feature type="compositionally biased region" description="Basic and acidic residues" evidence="7">
    <location>
        <begin position="29"/>
        <end position="40"/>
    </location>
</feature>
<feature type="compositionally biased region" description="Basic and acidic residues" evidence="7">
    <location>
        <begin position="487"/>
        <end position="507"/>
    </location>
</feature>
<dbReference type="PANTHER" id="PTHR23183:SF0">
    <property type="entry name" value="NUCLEOLAR PROTEIN 14"/>
    <property type="match status" value="1"/>
</dbReference>
<feature type="compositionally biased region" description="Basic residues" evidence="7">
    <location>
        <begin position="11"/>
        <end position="21"/>
    </location>
</feature>
<keyword evidence="5" id="KW-0539">Nucleus</keyword>
<comment type="caution">
    <text evidence="8">The sequence shown here is derived from an EMBL/GenBank/DDBJ whole genome shotgun (WGS) entry which is preliminary data.</text>
</comment>
<evidence type="ECO:0000256" key="2">
    <source>
        <dbReference type="ARBA" id="ARBA00007466"/>
    </source>
</evidence>
<protein>
    <recommendedName>
        <fullName evidence="10">Nucleolar protein 14</fullName>
    </recommendedName>
</protein>
<feature type="compositionally biased region" description="Basic and acidic residues" evidence="7">
    <location>
        <begin position="448"/>
        <end position="458"/>
    </location>
</feature>
<keyword evidence="3" id="KW-0690">Ribosome biogenesis</keyword>
<evidence type="ECO:0000256" key="4">
    <source>
        <dbReference type="ARBA" id="ARBA00022552"/>
    </source>
</evidence>
<dbReference type="GO" id="GO:0030692">
    <property type="term" value="C:Noc4p-Nop14p complex"/>
    <property type="evidence" value="ECO:0007669"/>
    <property type="project" value="TreeGrafter"/>
</dbReference>
<dbReference type="EMBL" id="BKCP01005927">
    <property type="protein sequence ID" value="GER40586.1"/>
    <property type="molecule type" value="Genomic_DNA"/>
</dbReference>
<dbReference type="InterPro" id="IPR007276">
    <property type="entry name" value="Nop14"/>
</dbReference>
<feature type="compositionally biased region" description="Basic and acidic residues" evidence="7">
    <location>
        <begin position="201"/>
        <end position="214"/>
    </location>
</feature>
<evidence type="ECO:0000256" key="6">
    <source>
        <dbReference type="ARBA" id="ARBA00024695"/>
    </source>
</evidence>